<feature type="binding site" evidence="7">
    <location>
        <position position="189"/>
    </location>
    <ligand>
        <name>substrate</name>
    </ligand>
</feature>
<feature type="domain" description="Cyclic nucleotide-binding" evidence="8">
    <location>
        <begin position="467"/>
        <end position="587"/>
    </location>
</feature>
<dbReference type="InterPro" id="IPR018490">
    <property type="entry name" value="cNMP-bd_dom_sf"/>
</dbReference>
<dbReference type="CDD" id="cd00038">
    <property type="entry name" value="CAP_ED"/>
    <property type="match status" value="1"/>
</dbReference>
<evidence type="ECO:0000259" key="9">
    <source>
        <dbReference type="PROSITE" id="PS50801"/>
    </source>
</evidence>
<feature type="binding site" evidence="7">
    <location>
        <position position="165"/>
    </location>
    <ligand>
        <name>substrate</name>
    </ligand>
</feature>
<dbReference type="Pfam" id="PF00027">
    <property type="entry name" value="cNMP_binding"/>
    <property type="match status" value="1"/>
</dbReference>
<dbReference type="RefSeq" id="WP_183665426.1">
    <property type="nucleotide sequence ID" value="NZ_BAAARH010000002.1"/>
</dbReference>
<dbReference type="GO" id="GO:0006537">
    <property type="term" value="P:glutamate biosynthetic process"/>
    <property type="evidence" value="ECO:0007669"/>
    <property type="project" value="TreeGrafter"/>
</dbReference>
<dbReference type="SMART" id="SM00100">
    <property type="entry name" value="cNMP"/>
    <property type="match status" value="1"/>
</dbReference>
<comment type="subunit">
    <text evidence="2 7">Homotetramer.</text>
</comment>
<dbReference type="GO" id="GO:0006543">
    <property type="term" value="P:L-glutamine catabolic process"/>
    <property type="evidence" value="ECO:0007669"/>
    <property type="project" value="TreeGrafter"/>
</dbReference>
<dbReference type="InterPro" id="IPR014710">
    <property type="entry name" value="RmlC-like_jellyroll"/>
</dbReference>
<comment type="similarity">
    <text evidence="1 7">Belongs to the glutaminase family.</text>
</comment>
<evidence type="ECO:0000256" key="3">
    <source>
        <dbReference type="ARBA" id="ARBA00012918"/>
    </source>
</evidence>
<dbReference type="Pfam" id="PF04960">
    <property type="entry name" value="Glutaminase"/>
    <property type="match status" value="1"/>
</dbReference>
<dbReference type="NCBIfam" id="TIGR03814">
    <property type="entry name" value="Gln_ase"/>
    <property type="match status" value="1"/>
</dbReference>
<keyword evidence="4 7" id="KW-0378">Hydrolase</keyword>
<dbReference type="SUPFAM" id="SSF52091">
    <property type="entry name" value="SpoIIaa-like"/>
    <property type="match status" value="1"/>
</dbReference>
<sequence length="605" mass="65110">MKSPIQQYLDALHEELHGLTDGTPYQGIPSTAVADPSKFGICLATVDGVLYEAGDTDELFSIQSISKPFTYALALEDLGSEAVGQKIDVEPSGDAFNEISLQSGTGRPDNPMINAGAIAATSLVKSRGPRSRFGRIQDFYSSFAGRDLDMSSSVFSGERDTGYRNRALAQLLRSFGIIEENPDPVVEDYFRQCSMMVNARDLALMAATLANGGIHPSENHRVVSPETVQQVLSVMTTCGMYDDAGAWTTSVGLPAKSGVGGGIIAVLPGQVGIAVYSPPLDPHGSSVRGVAACTRLASDMGLHFMRSGRPGRSSIRSLYTLRDSYSGVRRSADAIKVLEAHAEQCVIIELGGDLLFAGTETVLRTITEMHDRMSILVLDVRKVDDFGPVALRMMTDLVNDFAAEGKSICLVDPDGAITEQLDKSCRKSIPSFPGHPVAMEWAEGEVIGRFAPELITPDSVDVRSSATLEPLKSADLDVVSALLEDRSYESGHVIRRIGQPFAGIQFIVSGRVSLTGRTTDGSRYRQATLGPGMTFGEIALGASGQQQTTVTALEPTEVKVLTHHALDDLEESHPQVALRLWKAIARDAYTRVEQTMKDNSLRLRG</sequence>
<gene>
    <name evidence="7" type="primary">glsA</name>
    <name evidence="10" type="ORF">HD598_001883</name>
</gene>
<dbReference type="PANTHER" id="PTHR12544:SF29">
    <property type="entry name" value="GLUTAMINASE"/>
    <property type="match status" value="1"/>
</dbReference>
<dbReference type="PANTHER" id="PTHR12544">
    <property type="entry name" value="GLUTAMINASE"/>
    <property type="match status" value="1"/>
</dbReference>
<dbReference type="InterPro" id="IPR002645">
    <property type="entry name" value="STAS_dom"/>
</dbReference>
<comment type="caution">
    <text evidence="10">The sequence shown here is derived from an EMBL/GenBank/DDBJ whole genome shotgun (WGS) entry which is preliminary data.</text>
</comment>
<evidence type="ECO:0000256" key="6">
    <source>
        <dbReference type="ARBA" id="ARBA00070405"/>
    </source>
</evidence>
<evidence type="ECO:0000256" key="4">
    <source>
        <dbReference type="ARBA" id="ARBA00022801"/>
    </source>
</evidence>
<dbReference type="CDD" id="cd07042">
    <property type="entry name" value="STAS_SulP_like_sulfate_transporter"/>
    <property type="match status" value="1"/>
</dbReference>
<dbReference type="GO" id="GO:0004359">
    <property type="term" value="F:glutaminase activity"/>
    <property type="evidence" value="ECO:0007669"/>
    <property type="project" value="UniProtKB-UniRule"/>
</dbReference>
<evidence type="ECO:0000313" key="11">
    <source>
        <dbReference type="Proteomes" id="UP000580797"/>
    </source>
</evidence>
<dbReference type="SUPFAM" id="SSF56601">
    <property type="entry name" value="beta-lactamase/transpeptidase-like"/>
    <property type="match status" value="1"/>
</dbReference>
<keyword evidence="7" id="KW-0007">Acetylation</keyword>
<evidence type="ECO:0000256" key="5">
    <source>
        <dbReference type="ARBA" id="ARBA00049534"/>
    </source>
</evidence>
<dbReference type="PROSITE" id="PS50801">
    <property type="entry name" value="STAS"/>
    <property type="match status" value="1"/>
</dbReference>
<comment type="catalytic activity">
    <reaction evidence="5 7">
        <text>L-glutamine + H2O = L-glutamate + NH4(+)</text>
        <dbReference type="Rhea" id="RHEA:15889"/>
        <dbReference type="ChEBI" id="CHEBI:15377"/>
        <dbReference type="ChEBI" id="CHEBI:28938"/>
        <dbReference type="ChEBI" id="CHEBI:29985"/>
        <dbReference type="ChEBI" id="CHEBI:58359"/>
        <dbReference type="EC" id="3.5.1.2"/>
    </reaction>
</comment>
<feature type="binding site" evidence="7">
    <location>
        <position position="241"/>
    </location>
    <ligand>
        <name>substrate</name>
    </ligand>
</feature>
<dbReference type="FunFam" id="3.40.710.10:FF:000005">
    <property type="entry name" value="Glutaminase"/>
    <property type="match status" value="1"/>
</dbReference>
<proteinExistence type="inferred from homology"/>
<dbReference type="Gene3D" id="3.30.750.24">
    <property type="entry name" value="STAS domain"/>
    <property type="match status" value="1"/>
</dbReference>
<dbReference type="Gene3D" id="2.60.120.10">
    <property type="entry name" value="Jelly Rolls"/>
    <property type="match status" value="1"/>
</dbReference>
<evidence type="ECO:0000259" key="8">
    <source>
        <dbReference type="PROSITE" id="PS50042"/>
    </source>
</evidence>
<feature type="domain" description="STAS" evidence="9">
    <location>
        <begin position="346"/>
        <end position="424"/>
    </location>
</feature>
<accession>A0A7W8TXB1</accession>
<feature type="binding site" evidence="7">
    <location>
        <position position="64"/>
    </location>
    <ligand>
        <name>substrate</name>
    </ligand>
</feature>
<dbReference type="AlphaFoldDB" id="A0A7W8TXB1"/>
<dbReference type="Proteomes" id="UP000580797">
    <property type="component" value="Unassembled WGS sequence"/>
</dbReference>
<evidence type="ECO:0000313" key="10">
    <source>
        <dbReference type="EMBL" id="MBB5513196.1"/>
    </source>
</evidence>
<dbReference type="PROSITE" id="PS50042">
    <property type="entry name" value="CNMP_BINDING_3"/>
    <property type="match status" value="1"/>
</dbReference>
<dbReference type="Gene3D" id="3.40.710.10">
    <property type="entry name" value="DD-peptidase/beta-lactamase superfamily"/>
    <property type="match status" value="1"/>
</dbReference>
<protein>
    <recommendedName>
        <fullName evidence="6 7">Glutaminase</fullName>
        <ecNumber evidence="3 7">3.5.1.2</ecNumber>
    </recommendedName>
</protein>
<dbReference type="HAMAP" id="MF_00313">
    <property type="entry name" value="Glutaminase"/>
    <property type="match status" value="1"/>
</dbReference>
<feature type="binding site" evidence="7">
    <location>
        <position position="158"/>
    </location>
    <ligand>
        <name>substrate</name>
    </ligand>
</feature>
<evidence type="ECO:0000256" key="2">
    <source>
        <dbReference type="ARBA" id="ARBA00011881"/>
    </source>
</evidence>
<dbReference type="InterPro" id="IPR012338">
    <property type="entry name" value="Beta-lactam/transpept-like"/>
</dbReference>
<dbReference type="InterPro" id="IPR000595">
    <property type="entry name" value="cNMP-bd_dom"/>
</dbReference>
<evidence type="ECO:0000256" key="1">
    <source>
        <dbReference type="ARBA" id="ARBA00011076"/>
    </source>
</evidence>
<reference evidence="10 11" key="1">
    <citation type="submission" date="2020-08" db="EMBL/GenBank/DDBJ databases">
        <title>Sequencing the genomes of 1000 actinobacteria strains.</title>
        <authorList>
            <person name="Klenk H.-P."/>
        </authorList>
    </citation>
    <scope>NUCLEOTIDE SEQUENCE [LARGE SCALE GENOMIC DNA]</scope>
    <source>
        <strain evidence="10 11">DSM 105783</strain>
    </source>
</reference>
<evidence type="ECO:0000256" key="7">
    <source>
        <dbReference type="HAMAP-Rule" id="MF_00313"/>
    </source>
</evidence>
<name>A0A7W8TXB1_9MICC</name>
<dbReference type="InterPro" id="IPR036513">
    <property type="entry name" value="STAS_dom_sf"/>
</dbReference>
<dbReference type="EMBL" id="JACHDR010000001">
    <property type="protein sequence ID" value="MBB5513196.1"/>
    <property type="molecule type" value="Genomic_DNA"/>
</dbReference>
<dbReference type="EC" id="3.5.1.2" evidence="3 7"/>
<feature type="binding site" evidence="7">
    <location>
        <position position="114"/>
    </location>
    <ligand>
        <name>substrate</name>
    </ligand>
</feature>
<dbReference type="Pfam" id="PF01740">
    <property type="entry name" value="STAS"/>
    <property type="match status" value="1"/>
</dbReference>
<organism evidence="10 11">
    <name type="scientific">Neomicrococcus aestuarii</name>
    <dbReference type="NCBI Taxonomy" id="556325"/>
    <lineage>
        <taxon>Bacteria</taxon>
        <taxon>Bacillati</taxon>
        <taxon>Actinomycetota</taxon>
        <taxon>Actinomycetes</taxon>
        <taxon>Micrococcales</taxon>
        <taxon>Micrococcaceae</taxon>
        <taxon>Neomicrococcus</taxon>
    </lineage>
</organism>
<dbReference type="SUPFAM" id="SSF51206">
    <property type="entry name" value="cAMP-binding domain-like"/>
    <property type="match status" value="1"/>
</dbReference>
<feature type="binding site" evidence="7">
    <location>
        <position position="259"/>
    </location>
    <ligand>
        <name>substrate</name>
    </ligand>
</feature>
<dbReference type="InterPro" id="IPR015868">
    <property type="entry name" value="Glutaminase"/>
</dbReference>